<gene>
    <name evidence="2" type="ORF">K466DRAFT_266325</name>
</gene>
<feature type="region of interest" description="Disordered" evidence="1">
    <location>
        <begin position="1"/>
        <end position="53"/>
    </location>
</feature>
<dbReference type="InParanoid" id="A0A5C3PUH1"/>
<reference evidence="2 3" key="1">
    <citation type="journal article" date="2019" name="Nat. Ecol. Evol.">
        <title>Megaphylogeny resolves global patterns of mushroom evolution.</title>
        <authorList>
            <person name="Varga T."/>
            <person name="Krizsan K."/>
            <person name="Foldi C."/>
            <person name="Dima B."/>
            <person name="Sanchez-Garcia M."/>
            <person name="Sanchez-Ramirez S."/>
            <person name="Szollosi G.J."/>
            <person name="Szarkandi J.G."/>
            <person name="Papp V."/>
            <person name="Albert L."/>
            <person name="Andreopoulos W."/>
            <person name="Angelini C."/>
            <person name="Antonin V."/>
            <person name="Barry K.W."/>
            <person name="Bougher N.L."/>
            <person name="Buchanan P."/>
            <person name="Buyck B."/>
            <person name="Bense V."/>
            <person name="Catcheside P."/>
            <person name="Chovatia M."/>
            <person name="Cooper J."/>
            <person name="Damon W."/>
            <person name="Desjardin D."/>
            <person name="Finy P."/>
            <person name="Geml J."/>
            <person name="Haridas S."/>
            <person name="Hughes K."/>
            <person name="Justo A."/>
            <person name="Karasinski D."/>
            <person name="Kautmanova I."/>
            <person name="Kiss B."/>
            <person name="Kocsube S."/>
            <person name="Kotiranta H."/>
            <person name="LaButti K.M."/>
            <person name="Lechner B.E."/>
            <person name="Liimatainen K."/>
            <person name="Lipzen A."/>
            <person name="Lukacs Z."/>
            <person name="Mihaltcheva S."/>
            <person name="Morgado L.N."/>
            <person name="Niskanen T."/>
            <person name="Noordeloos M.E."/>
            <person name="Ohm R.A."/>
            <person name="Ortiz-Santana B."/>
            <person name="Ovrebo C."/>
            <person name="Racz N."/>
            <person name="Riley R."/>
            <person name="Savchenko A."/>
            <person name="Shiryaev A."/>
            <person name="Soop K."/>
            <person name="Spirin V."/>
            <person name="Szebenyi C."/>
            <person name="Tomsovsky M."/>
            <person name="Tulloss R.E."/>
            <person name="Uehling J."/>
            <person name="Grigoriev I.V."/>
            <person name="Vagvolgyi C."/>
            <person name="Papp T."/>
            <person name="Martin F.M."/>
            <person name="Miettinen O."/>
            <person name="Hibbett D.S."/>
            <person name="Nagy L.G."/>
        </authorList>
    </citation>
    <scope>NUCLEOTIDE SEQUENCE [LARGE SCALE GENOMIC DNA]</scope>
    <source>
        <strain evidence="2 3">HHB13444</strain>
    </source>
</reference>
<name>A0A5C3PUH1_9APHY</name>
<evidence type="ECO:0000313" key="2">
    <source>
        <dbReference type="EMBL" id="TFK92060.1"/>
    </source>
</evidence>
<sequence>MDYSGFPFYPSPDPSSSGTTSPQDSVNAMRGQGDGSDLSQTAIPASPLLDPPDDATVSITFGPSLRDDDRLPDSIIVSSNHVYFYIHRHRIITASSNGFDGLFYDVEHIYGGSLPTILCREVGDTLNIVLHIIYGMSSLHYFPALQTVDNAFTAMIKYGIPIEPHAAPHQQLYQLLLSNAPYHPIDTFALAASHGLEDIAVIASGHLLSFDMSRLTDELVTKIGPVYLKRLILLHQDRMTALRHILLQAPRTHSPMPGCRDGQQGLLIREWALATAQLAWDATPSKGISANSLRLHLENIGEKIACEGCRRMLVERIHGVCYAWSLVKQTI</sequence>
<organism evidence="2 3">
    <name type="scientific">Polyporus arcularius HHB13444</name>
    <dbReference type="NCBI Taxonomy" id="1314778"/>
    <lineage>
        <taxon>Eukaryota</taxon>
        <taxon>Fungi</taxon>
        <taxon>Dikarya</taxon>
        <taxon>Basidiomycota</taxon>
        <taxon>Agaricomycotina</taxon>
        <taxon>Agaricomycetes</taxon>
        <taxon>Polyporales</taxon>
        <taxon>Polyporaceae</taxon>
        <taxon>Polyporus</taxon>
    </lineage>
</organism>
<dbReference type="AlphaFoldDB" id="A0A5C3PUH1"/>
<feature type="compositionally biased region" description="Low complexity" evidence="1">
    <location>
        <begin position="1"/>
        <end position="25"/>
    </location>
</feature>
<proteinExistence type="predicted"/>
<keyword evidence="3" id="KW-1185">Reference proteome</keyword>
<evidence type="ECO:0008006" key="4">
    <source>
        <dbReference type="Google" id="ProtNLM"/>
    </source>
</evidence>
<protein>
    <recommendedName>
        <fullName evidence="4">BTB domain-containing protein</fullName>
    </recommendedName>
</protein>
<dbReference type="EMBL" id="ML211006">
    <property type="protein sequence ID" value="TFK92060.1"/>
    <property type="molecule type" value="Genomic_DNA"/>
</dbReference>
<dbReference type="STRING" id="1314778.A0A5C3PUH1"/>
<dbReference type="Proteomes" id="UP000308197">
    <property type="component" value="Unassembled WGS sequence"/>
</dbReference>
<accession>A0A5C3PUH1</accession>
<evidence type="ECO:0000256" key="1">
    <source>
        <dbReference type="SAM" id="MobiDB-lite"/>
    </source>
</evidence>
<evidence type="ECO:0000313" key="3">
    <source>
        <dbReference type="Proteomes" id="UP000308197"/>
    </source>
</evidence>